<organism evidence="10 11">
    <name type="scientific">Xanthomonas citri pv. citri</name>
    <dbReference type="NCBI Taxonomy" id="611301"/>
    <lineage>
        <taxon>Bacteria</taxon>
        <taxon>Pseudomonadati</taxon>
        <taxon>Pseudomonadota</taxon>
        <taxon>Gammaproteobacteria</taxon>
        <taxon>Lysobacterales</taxon>
        <taxon>Lysobacteraceae</taxon>
        <taxon>Xanthomonas</taxon>
    </lineage>
</organism>
<dbReference type="PANTHER" id="PTHR22648">
    <property type="entry name" value="TRANSCRIPTION TERMINATION FACTOR NUSA"/>
    <property type="match status" value="1"/>
</dbReference>
<evidence type="ECO:0000256" key="3">
    <source>
        <dbReference type="ARBA" id="ARBA00022814"/>
    </source>
</evidence>
<dbReference type="Pfam" id="PF13184">
    <property type="entry name" value="KH_NusA_1st"/>
    <property type="match status" value="1"/>
</dbReference>
<evidence type="ECO:0000256" key="6">
    <source>
        <dbReference type="ARBA" id="ARBA00023163"/>
    </source>
</evidence>
<dbReference type="InterPro" id="IPR015946">
    <property type="entry name" value="KH_dom-like_a/b"/>
</dbReference>
<dbReference type="Gene3D" id="2.40.50.140">
    <property type="entry name" value="Nucleic acid-binding proteins"/>
    <property type="match status" value="1"/>
</dbReference>
<proteinExistence type="inferred from homology"/>
<dbReference type="GO" id="GO:0005829">
    <property type="term" value="C:cytosol"/>
    <property type="evidence" value="ECO:0007669"/>
    <property type="project" value="TreeGrafter"/>
</dbReference>
<evidence type="ECO:0000256" key="7">
    <source>
        <dbReference type="HAMAP-Rule" id="MF_00945"/>
    </source>
</evidence>
<keyword evidence="3 7" id="KW-0889">Transcription antitermination</keyword>
<dbReference type="Gene3D" id="3.30.300.20">
    <property type="match status" value="2"/>
</dbReference>
<dbReference type="GO" id="GO:0003700">
    <property type="term" value="F:DNA-binding transcription factor activity"/>
    <property type="evidence" value="ECO:0007669"/>
    <property type="project" value="InterPro"/>
</dbReference>
<dbReference type="PROSITE" id="PS50126">
    <property type="entry name" value="S1"/>
    <property type="match status" value="1"/>
</dbReference>
<dbReference type="InterPro" id="IPR058582">
    <property type="entry name" value="KH_NusA_2nd"/>
</dbReference>
<feature type="compositionally biased region" description="Basic residues" evidence="8">
    <location>
        <begin position="1"/>
        <end position="10"/>
    </location>
</feature>
<dbReference type="SMART" id="SM00316">
    <property type="entry name" value="S1"/>
    <property type="match status" value="1"/>
</dbReference>
<dbReference type="GO" id="GO:0000166">
    <property type="term" value="F:nucleotide binding"/>
    <property type="evidence" value="ECO:0007669"/>
    <property type="project" value="InterPro"/>
</dbReference>
<evidence type="ECO:0000256" key="8">
    <source>
        <dbReference type="SAM" id="MobiDB-lite"/>
    </source>
</evidence>
<keyword evidence="5 7" id="KW-0805">Transcription regulation</keyword>
<evidence type="ECO:0000256" key="2">
    <source>
        <dbReference type="ARBA" id="ARBA00022490"/>
    </source>
</evidence>
<dbReference type="SUPFAM" id="SSF50249">
    <property type="entry name" value="Nucleic acid-binding proteins"/>
    <property type="match status" value="1"/>
</dbReference>
<evidence type="ECO:0000313" key="11">
    <source>
        <dbReference type="Proteomes" id="UP000052230"/>
    </source>
</evidence>
<dbReference type="InterPro" id="IPR010213">
    <property type="entry name" value="TF_NusA"/>
</dbReference>
<dbReference type="FunFam" id="3.30.300.20:FF:000005">
    <property type="entry name" value="Transcription termination/antitermination protein NusA"/>
    <property type="match status" value="1"/>
</dbReference>
<sequence>MRWVWHRRNRTSPARKNPGTKRRNHPTSRRLASRARSDEMSKELLLVVDAVANEKGVPREVIFEAIEAALASAAKKRYPDQDVLARVTIDHKDGTYETYRRWEVVADDVVMESPDRQVRLMDAIDEADGVEVGDYIEEQIENPDFGRIAAQAAKQVIVQRVREAERQQVVDAWKDRVGELITGVVKRAERGNIFVDLGGNAEAFIPKDKGIPRDVLRPGDRVRGYLAEVRSEPRGPQLFVSRAAPEFMIELFKLEVPEVGQGLVEIKACARDPGDRAKIAVIAHDARTDPIGACIGMRGSRVQAVSNELNGERVDIVLWNENPANFVINAMAPAEVQSIIVDEDKHSMDLAVAEDRLAQAIGKGGQNVRLASRLTGWQLNVMTADQVAAKSEAEQAAARQLFMDRLEVDEEISAILVSEGFNTVEEIAYVPVGELLAVEGFDEDIVEELRARARDALLNAALAEEEGLEGTQPTEDLLALEGMDEETAFALAEHGVRTSEDLSDLAADEIVDFGIEGMTQERAAALILAARAEEIARLERGE</sequence>
<dbReference type="GO" id="GO:0031564">
    <property type="term" value="P:transcription antitermination"/>
    <property type="evidence" value="ECO:0007669"/>
    <property type="project" value="UniProtKB-UniRule"/>
</dbReference>
<evidence type="ECO:0000313" key="10">
    <source>
        <dbReference type="EMBL" id="CEG17157.1"/>
    </source>
</evidence>
<comment type="subcellular location">
    <subcellularLocation>
        <location evidence="7">Cytoplasm</location>
    </subcellularLocation>
</comment>
<dbReference type="InterPro" id="IPR009019">
    <property type="entry name" value="KH_sf_prok-type"/>
</dbReference>
<dbReference type="CDD" id="cd04455">
    <property type="entry name" value="S1_NusA"/>
    <property type="match status" value="1"/>
</dbReference>
<dbReference type="SMART" id="SM00322">
    <property type="entry name" value="KH"/>
    <property type="match status" value="2"/>
</dbReference>
<protein>
    <recommendedName>
        <fullName evidence="7">Transcription termination/antitermination protein NusA</fullName>
    </recommendedName>
</protein>
<accession>A0A0U5FIV6</accession>
<dbReference type="InterPro" id="IPR003029">
    <property type="entry name" value="S1_domain"/>
</dbReference>
<dbReference type="GO" id="GO:0003723">
    <property type="term" value="F:RNA binding"/>
    <property type="evidence" value="ECO:0007669"/>
    <property type="project" value="UniProtKB-UniRule"/>
</dbReference>
<dbReference type="SUPFAM" id="SSF69705">
    <property type="entry name" value="Transcription factor NusA, N-terminal domain"/>
    <property type="match status" value="1"/>
</dbReference>
<dbReference type="CDD" id="cd22529">
    <property type="entry name" value="KH-II_NusA_rpt2"/>
    <property type="match status" value="1"/>
</dbReference>
<keyword evidence="6 7" id="KW-0804">Transcription</keyword>
<dbReference type="InterPro" id="IPR012340">
    <property type="entry name" value="NA-bd_OB-fold"/>
</dbReference>
<dbReference type="EMBL" id="CCXZ01000157">
    <property type="protein sequence ID" value="CEG17157.1"/>
    <property type="molecule type" value="Genomic_DNA"/>
</dbReference>
<comment type="subunit">
    <text evidence="7">Monomer. Binds directly to the core enzyme of the DNA-dependent RNA polymerase and to nascent RNA.</text>
</comment>
<dbReference type="NCBIfam" id="TIGR01953">
    <property type="entry name" value="NusA"/>
    <property type="match status" value="1"/>
</dbReference>
<dbReference type="Pfam" id="PF00575">
    <property type="entry name" value="S1"/>
    <property type="match status" value="1"/>
</dbReference>
<feature type="domain" description="S1 motif" evidence="9">
    <location>
        <begin position="178"/>
        <end position="243"/>
    </location>
</feature>
<gene>
    <name evidence="7 10" type="primary">nusA</name>
    <name evidence="10" type="ORF">XAC3562_610027</name>
</gene>
<dbReference type="Proteomes" id="UP000052230">
    <property type="component" value="Unassembled WGS sequence"/>
</dbReference>
<evidence type="ECO:0000256" key="5">
    <source>
        <dbReference type="ARBA" id="ARBA00023015"/>
    </source>
</evidence>
<evidence type="ECO:0000259" key="9">
    <source>
        <dbReference type="PROSITE" id="PS50126"/>
    </source>
</evidence>
<dbReference type="FunFam" id="3.30.1480.10:FF:000001">
    <property type="entry name" value="Transcription termination/antitermination protein NusA"/>
    <property type="match status" value="1"/>
</dbReference>
<dbReference type="InterPro" id="IPR025249">
    <property type="entry name" value="TF_NusA_KH_1st"/>
</dbReference>
<keyword evidence="4 7" id="KW-0694">RNA-binding</keyword>
<dbReference type="PANTHER" id="PTHR22648:SF0">
    <property type="entry name" value="TRANSCRIPTION TERMINATION_ANTITERMINATION PROTEIN NUSA"/>
    <property type="match status" value="1"/>
</dbReference>
<comment type="caution">
    <text evidence="10">The sequence shown here is derived from an EMBL/GenBank/DDBJ whole genome shotgun (WGS) entry which is preliminary data.</text>
</comment>
<keyword evidence="11" id="KW-1185">Reference proteome</keyword>
<dbReference type="SUPFAM" id="SSF47794">
    <property type="entry name" value="Rad51 N-terminal domain-like"/>
    <property type="match status" value="2"/>
</dbReference>
<comment type="similarity">
    <text evidence="7">Belongs to the NusA family.</text>
</comment>
<dbReference type="FunFam" id="2.40.50.140:FF:000058">
    <property type="entry name" value="Transcription termination/antitermination protein NusA"/>
    <property type="match status" value="1"/>
</dbReference>
<evidence type="ECO:0000256" key="1">
    <source>
        <dbReference type="ARBA" id="ARBA00022472"/>
    </source>
</evidence>
<dbReference type="NCBIfam" id="TIGR01954">
    <property type="entry name" value="nusA_Cterm_rpt"/>
    <property type="match status" value="2"/>
</dbReference>
<dbReference type="FunFam" id="3.30.300.20:FF:000002">
    <property type="entry name" value="Transcription termination/antitermination protein NusA"/>
    <property type="match status" value="1"/>
</dbReference>
<dbReference type="AlphaFoldDB" id="A0A0U5FIV6"/>
<keyword evidence="2 7" id="KW-0963">Cytoplasm</keyword>
<dbReference type="InterPro" id="IPR030842">
    <property type="entry name" value="TF_NusA_bacterial"/>
</dbReference>
<dbReference type="InterPro" id="IPR004087">
    <property type="entry name" value="KH_dom"/>
</dbReference>
<name>A0A0U5FIV6_XANCI</name>
<dbReference type="Gene3D" id="1.10.150.20">
    <property type="entry name" value="5' to 3' exonuclease, C-terminal subdomain"/>
    <property type="match status" value="2"/>
</dbReference>
<comment type="function">
    <text evidence="7">Participates in both transcription termination and antitermination.</text>
</comment>
<dbReference type="SUPFAM" id="SSF54814">
    <property type="entry name" value="Prokaryotic type KH domain (KH-domain type II)"/>
    <property type="match status" value="2"/>
</dbReference>
<dbReference type="InterPro" id="IPR036555">
    <property type="entry name" value="NusA_N_sf"/>
</dbReference>
<dbReference type="FunFam" id="1.10.150.20:FF:000018">
    <property type="entry name" value="Transcription termination/antitermination protein NusA"/>
    <property type="match status" value="1"/>
</dbReference>
<dbReference type="InterPro" id="IPR013735">
    <property type="entry name" value="TF_NusA_N"/>
</dbReference>
<dbReference type="PROSITE" id="PS50084">
    <property type="entry name" value="KH_TYPE_1"/>
    <property type="match status" value="1"/>
</dbReference>
<dbReference type="Pfam" id="PF26594">
    <property type="entry name" value="KH_NusA_2nd"/>
    <property type="match status" value="1"/>
</dbReference>
<dbReference type="CDD" id="cd02134">
    <property type="entry name" value="KH-II_NusA_rpt1"/>
    <property type="match status" value="1"/>
</dbReference>
<feature type="compositionally biased region" description="Basic residues" evidence="8">
    <location>
        <begin position="18"/>
        <end position="33"/>
    </location>
</feature>
<dbReference type="GO" id="GO:0006353">
    <property type="term" value="P:DNA-templated transcription termination"/>
    <property type="evidence" value="ECO:0007669"/>
    <property type="project" value="UniProtKB-UniRule"/>
</dbReference>
<reference evidence="10 11" key="1">
    <citation type="submission" date="2014-09" db="EMBL/GenBank/DDBJ databases">
        <authorList>
            <person name="Regsiter A."/>
        </authorList>
    </citation>
    <scope>NUCLEOTIDE SEQUENCE [LARGE SCALE GENOMIC DNA]</scope>
</reference>
<evidence type="ECO:0000256" key="4">
    <source>
        <dbReference type="ARBA" id="ARBA00022884"/>
    </source>
</evidence>
<dbReference type="InterPro" id="IPR010214">
    <property type="entry name" value="Tscrpt_termin_fac_NusA_C_rpt"/>
</dbReference>
<dbReference type="Pfam" id="PF08529">
    <property type="entry name" value="NusA_N"/>
    <property type="match status" value="1"/>
</dbReference>
<keyword evidence="1 7" id="KW-0806">Transcription termination</keyword>
<dbReference type="InterPro" id="IPR010995">
    <property type="entry name" value="DNA_repair_Rad51/TF_NusA_a-hlx"/>
</dbReference>
<feature type="region of interest" description="Disordered" evidence="8">
    <location>
        <begin position="1"/>
        <end position="36"/>
    </location>
</feature>
<dbReference type="Gene3D" id="3.30.1480.10">
    <property type="entry name" value="NusA, N-terminal domain"/>
    <property type="match status" value="1"/>
</dbReference>
<dbReference type="Pfam" id="PF14520">
    <property type="entry name" value="HHH_5"/>
    <property type="match status" value="1"/>
</dbReference>
<dbReference type="HAMAP" id="MF_00945_B">
    <property type="entry name" value="NusA_B"/>
    <property type="match status" value="1"/>
</dbReference>